<dbReference type="EMBL" id="OU503041">
    <property type="protein sequence ID" value="CAI9762897.1"/>
    <property type="molecule type" value="Genomic_DNA"/>
</dbReference>
<protein>
    <submittedName>
        <fullName evidence="1">Uncharacterized protein</fullName>
    </submittedName>
</protein>
<evidence type="ECO:0000313" key="1">
    <source>
        <dbReference type="EMBL" id="CAI9762897.1"/>
    </source>
</evidence>
<gene>
    <name evidence="1" type="ORF">FPE_LOCUS10327</name>
</gene>
<proteinExistence type="predicted"/>
<name>A0AAD2DQ37_9LAMI</name>
<keyword evidence="2" id="KW-1185">Reference proteome</keyword>
<reference evidence="1" key="1">
    <citation type="submission" date="2023-05" db="EMBL/GenBank/DDBJ databases">
        <authorList>
            <person name="Huff M."/>
        </authorList>
    </citation>
    <scope>NUCLEOTIDE SEQUENCE</scope>
</reference>
<dbReference type="Proteomes" id="UP000834106">
    <property type="component" value="Chromosome 6"/>
</dbReference>
<dbReference type="AlphaFoldDB" id="A0AAD2DQ37"/>
<sequence length="200" mass="22567">MESGKKIDASDATDVLPKNTIQWKGLYKIFAKFSNLKDIQNLESNIDIGSTKLCPGHEVERRHSPCIMRHWIFKSYKKRVRISPVLRSLPTVKKSIILAAAGYGLSSLIFRFPPNFVQQLRNKARRNCSNIGVAQVAAASWSNNQQTSGLTPAAKAVDRSMQPPLPPWRQFIRCHNRFFRGVVKVVYTADMISSAFLHAL</sequence>
<accession>A0AAD2DQ37</accession>
<evidence type="ECO:0000313" key="2">
    <source>
        <dbReference type="Proteomes" id="UP000834106"/>
    </source>
</evidence>
<organism evidence="1 2">
    <name type="scientific">Fraxinus pennsylvanica</name>
    <dbReference type="NCBI Taxonomy" id="56036"/>
    <lineage>
        <taxon>Eukaryota</taxon>
        <taxon>Viridiplantae</taxon>
        <taxon>Streptophyta</taxon>
        <taxon>Embryophyta</taxon>
        <taxon>Tracheophyta</taxon>
        <taxon>Spermatophyta</taxon>
        <taxon>Magnoliopsida</taxon>
        <taxon>eudicotyledons</taxon>
        <taxon>Gunneridae</taxon>
        <taxon>Pentapetalae</taxon>
        <taxon>asterids</taxon>
        <taxon>lamiids</taxon>
        <taxon>Lamiales</taxon>
        <taxon>Oleaceae</taxon>
        <taxon>Oleeae</taxon>
        <taxon>Fraxinus</taxon>
    </lineage>
</organism>